<keyword evidence="4" id="KW-0805">Transcription regulation</keyword>
<feature type="domain" description="Nuclear receptor" evidence="9">
    <location>
        <begin position="21"/>
        <end position="97"/>
    </location>
</feature>
<organism evidence="10 11">
    <name type="scientific">Pristionchus fissidentatus</name>
    <dbReference type="NCBI Taxonomy" id="1538716"/>
    <lineage>
        <taxon>Eukaryota</taxon>
        <taxon>Metazoa</taxon>
        <taxon>Ecdysozoa</taxon>
        <taxon>Nematoda</taxon>
        <taxon>Chromadorea</taxon>
        <taxon>Rhabditida</taxon>
        <taxon>Rhabditina</taxon>
        <taxon>Diplogasteromorpha</taxon>
        <taxon>Diplogasteroidea</taxon>
        <taxon>Neodiplogasteridae</taxon>
        <taxon>Pristionchus</taxon>
    </lineage>
</organism>
<protein>
    <recommendedName>
        <fullName evidence="9">Nuclear receptor domain-containing protein</fullName>
    </recommendedName>
</protein>
<keyword evidence="2" id="KW-0863">Zinc-finger</keyword>
<gene>
    <name evidence="10" type="ORF">PFISCL1PPCAC_17208</name>
</gene>
<evidence type="ECO:0000256" key="8">
    <source>
        <dbReference type="ARBA" id="ARBA00023242"/>
    </source>
</evidence>
<evidence type="ECO:0000256" key="1">
    <source>
        <dbReference type="ARBA" id="ARBA00022723"/>
    </source>
</evidence>
<dbReference type="PANTHER" id="PTHR46011:SF6">
    <property type="entry name" value="HIGH ZINC ACTIVATED NUCLEAR RECEPTOR PROTEIN"/>
    <property type="match status" value="1"/>
</dbReference>
<dbReference type="SMART" id="SM00399">
    <property type="entry name" value="ZnF_C4"/>
    <property type="match status" value="1"/>
</dbReference>
<evidence type="ECO:0000313" key="11">
    <source>
        <dbReference type="Proteomes" id="UP001432322"/>
    </source>
</evidence>
<name>A0AAV5W553_9BILA</name>
<dbReference type="PRINTS" id="PR00047">
    <property type="entry name" value="STROIDFINGER"/>
</dbReference>
<dbReference type="GO" id="GO:0043565">
    <property type="term" value="F:sequence-specific DNA binding"/>
    <property type="evidence" value="ECO:0007669"/>
    <property type="project" value="InterPro"/>
</dbReference>
<dbReference type="PROSITE" id="PS51030">
    <property type="entry name" value="NUCLEAR_REC_DBD_2"/>
    <property type="match status" value="1"/>
</dbReference>
<dbReference type="PANTHER" id="PTHR46011">
    <property type="entry name" value="NUCLEAR HORMONE RECEPTOR FAMILY MEMBER NHR-86-RELATED"/>
    <property type="match status" value="1"/>
</dbReference>
<comment type="caution">
    <text evidence="10">The sequence shown here is derived from an EMBL/GenBank/DDBJ whole genome shotgun (WGS) entry which is preliminary data.</text>
</comment>
<evidence type="ECO:0000313" key="10">
    <source>
        <dbReference type="EMBL" id="GMT25911.1"/>
    </source>
</evidence>
<accession>A0AAV5W553</accession>
<evidence type="ECO:0000256" key="2">
    <source>
        <dbReference type="ARBA" id="ARBA00022771"/>
    </source>
</evidence>
<dbReference type="Proteomes" id="UP001432322">
    <property type="component" value="Unassembled WGS sequence"/>
</dbReference>
<evidence type="ECO:0000256" key="5">
    <source>
        <dbReference type="ARBA" id="ARBA00023125"/>
    </source>
</evidence>
<dbReference type="InterPro" id="IPR013088">
    <property type="entry name" value="Znf_NHR/GATA"/>
</dbReference>
<keyword evidence="3" id="KW-0862">Zinc</keyword>
<keyword evidence="7" id="KW-0675">Receptor</keyword>
<dbReference type="InterPro" id="IPR001628">
    <property type="entry name" value="Znf_hrmn_rcpt"/>
</dbReference>
<keyword evidence="5" id="KW-0238">DNA-binding</keyword>
<keyword evidence="11" id="KW-1185">Reference proteome</keyword>
<evidence type="ECO:0000256" key="6">
    <source>
        <dbReference type="ARBA" id="ARBA00023163"/>
    </source>
</evidence>
<dbReference type="GO" id="GO:0003700">
    <property type="term" value="F:DNA-binding transcription factor activity"/>
    <property type="evidence" value="ECO:0007669"/>
    <property type="project" value="InterPro"/>
</dbReference>
<dbReference type="SUPFAM" id="SSF57716">
    <property type="entry name" value="Glucocorticoid receptor-like (DNA-binding domain)"/>
    <property type="match status" value="1"/>
</dbReference>
<evidence type="ECO:0000256" key="7">
    <source>
        <dbReference type="ARBA" id="ARBA00023170"/>
    </source>
</evidence>
<reference evidence="10" key="1">
    <citation type="submission" date="2023-10" db="EMBL/GenBank/DDBJ databases">
        <title>Genome assembly of Pristionchus species.</title>
        <authorList>
            <person name="Yoshida K."/>
            <person name="Sommer R.J."/>
        </authorList>
    </citation>
    <scope>NUCLEOTIDE SEQUENCE</scope>
    <source>
        <strain evidence="10">RS5133</strain>
    </source>
</reference>
<evidence type="ECO:0000256" key="4">
    <source>
        <dbReference type="ARBA" id="ARBA00023015"/>
    </source>
</evidence>
<keyword evidence="1" id="KW-0479">Metal-binding</keyword>
<dbReference type="Gene3D" id="3.30.50.10">
    <property type="entry name" value="Erythroid Transcription Factor GATA-1, subunit A"/>
    <property type="match status" value="1"/>
</dbReference>
<dbReference type="Pfam" id="PF00105">
    <property type="entry name" value="zf-C4"/>
    <property type="match status" value="1"/>
</dbReference>
<dbReference type="EMBL" id="BTSY01000004">
    <property type="protein sequence ID" value="GMT25911.1"/>
    <property type="molecule type" value="Genomic_DNA"/>
</dbReference>
<evidence type="ECO:0000256" key="3">
    <source>
        <dbReference type="ARBA" id="ARBA00022833"/>
    </source>
</evidence>
<keyword evidence="6" id="KW-0804">Transcription</keyword>
<dbReference type="GO" id="GO:0005634">
    <property type="term" value="C:nucleus"/>
    <property type="evidence" value="ECO:0007669"/>
    <property type="project" value="TreeGrafter"/>
</dbReference>
<sequence>MQIIPGSSLEIPTRILGPDEGRSCLICATPITASHFGMDACRACSSFFKRTRTTGRQYPCKQGDRRCTTFKDSKLTCRRCRFDKCVAVGLEYNGPIRIRRRPPTVALLQRVEVELRSATERRRIQELKFINRCDAHHRIPHATDELYNLHELTFYEIFGVFVAESSQFFGRAFPDFGELHQQERELIFKDFVGKFSIIECNYRSRQLWGDNRRL</sequence>
<dbReference type="AlphaFoldDB" id="A0AAV5W553"/>
<dbReference type="GO" id="GO:0008270">
    <property type="term" value="F:zinc ion binding"/>
    <property type="evidence" value="ECO:0007669"/>
    <property type="project" value="UniProtKB-KW"/>
</dbReference>
<proteinExistence type="predicted"/>
<evidence type="ECO:0000259" key="9">
    <source>
        <dbReference type="PROSITE" id="PS51030"/>
    </source>
</evidence>
<dbReference type="PROSITE" id="PS00031">
    <property type="entry name" value="NUCLEAR_REC_DBD_1"/>
    <property type="match status" value="1"/>
</dbReference>
<keyword evidence="8" id="KW-0539">Nucleus</keyword>